<accession>A0A4S8KYZ0</accession>
<evidence type="ECO:0000313" key="2">
    <source>
        <dbReference type="Proteomes" id="UP000297245"/>
    </source>
</evidence>
<proteinExistence type="predicted"/>
<dbReference type="OrthoDB" id="3174319at2759"/>
<protein>
    <submittedName>
        <fullName evidence="1">Uncharacterized protein</fullName>
    </submittedName>
</protein>
<keyword evidence="2" id="KW-1185">Reference proteome</keyword>
<dbReference type="AlphaFoldDB" id="A0A4S8KYZ0"/>
<organism evidence="1 2">
    <name type="scientific">Dendrothele bispora (strain CBS 962.96)</name>
    <dbReference type="NCBI Taxonomy" id="1314807"/>
    <lineage>
        <taxon>Eukaryota</taxon>
        <taxon>Fungi</taxon>
        <taxon>Dikarya</taxon>
        <taxon>Basidiomycota</taxon>
        <taxon>Agaricomycotina</taxon>
        <taxon>Agaricomycetes</taxon>
        <taxon>Agaricomycetidae</taxon>
        <taxon>Agaricales</taxon>
        <taxon>Agaricales incertae sedis</taxon>
        <taxon>Dendrothele</taxon>
    </lineage>
</organism>
<evidence type="ECO:0000313" key="1">
    <source>
        <dbReference type="EMBL" id="THU81272.1"/>
    </source>
</evidence>
<reference evidence="1 2" key="1">
    <citation type="journal article" date="2019" name="Nat. Ecol. Evol.">
        <title>Megaphylogeny resolves global patterns of mushroom evolution.</title>
        <authorList>
            <person name="Varga T."/>
            <person name="Krizsan K."/>
            <person name="Foldi C."/>
            <person name="Dima B."/>
            <person name="Sanchez-Garcia M."/>
            <person name="Sanchez-Ramirez S."/>
            <person name="Szollosi G.J."/>
            <person name="Szarkandi J.G."/>
            <person name="Papp V."/>
            <person name="Albert L."/>
            <person name="Andreopoulos W."/>
            <person name="Angelini C."/>
            <person name="Antonin V."/>
            <person name="Barry K.W."/>
            <person name="Bougher N.L."/>
            <person name="Buchanan P."/>
            <person name="Buyck B."/>
            <person name="Bense V."/>
            <person name="Catcheside P."/>
            <person name="Chovatia M."/>
            <person name="Cooper J."/>
            <person name="Damon W."/>
            <person name="Desjardin D."/>
            <person name="Finy P."/>
            <person name="Geml J."/>
            <person name="Haridas S."/>
            <person name="Hughes K."/>
            <person name="Justo A."/>
            <person name="Karasinski D."/>
            <person name="Kautmanova I."/>
            <person name="Kiss B."/>
            <person name="Kocsube S."/>
            <person name="Kotiranta H."/>
            <person name="LaButti K.M."/>
            <person name="Lechner B.E."/>
            <person name="Liimatainen K."/>
            <person name="Lipzen A."/>
            <person name="Lukacs Z."/>
            <person name="Mihaltcheva S."/>
            <person name="Morgado L.N."/>
            <person name="Niskanen T."/>
            <person name="Noordeloos M.E."/>
            <person name="Ohm R.A."/>
            <person name="Ortiz-Santana B."/>
            <person name="Ovrebo C."/>
            <person name="Racz N."/>
            <person name="Riley R."/>
            <person name="Savchenko A."/>
            <person name="Shiryaev A."/>
            <person name="Soop K."/>
            <person name="Spirin V."/>
            <person name="Szebenyi C."/>
            <person name="Tomsovsky M."/>
            <person name="Tulloss R.E."/>
            <person name="Uehling J."/>
            <person name="Grigoriev I.V."/>
            <person name="Vagvolgyi C."/>
            <person name="Papp T."/>
            <person name="Martin F.M."/>
            <person name="Miettinen O."/>
            <person name="Hibbett D.S."/>
            <person name="Nagy L.G."/>
        </authorList>
    </citation>
    <scope>NUCLEOTIDE SEQUENCE [LARGE SCALE GENOMIC DNA]</scope>
    <source>
        <strain evidence="1 2">CBS 962.96</strain>
    </source>
</reference>
<name>A0A4S8KYZ0_DENBC</name>
<sequence length="62" mass="6579">MPQISAIYPVLIIIVAAHENAKDSTALDNNSLSQSIRFASRVVQSEIQTPSSLESQPAINGG</sequence>
<dbReference type="EMBL" id="ML179824">
    <property type="protein sequence ID" value="THU81272.1"/>
    <property type="molecule type" value="Genomic_DNA"/>
</dbReference>
<gene>
    <name evidence="1" type="ORF">K435DRAFT_972405</name>
</gene>
<dbReference type="Proteomes" id="UP000297245">
    <property type="component" value="Unassembled WGS sequence"/>
</dbReference>